<feature type="region of interest" description="Disordered" evidence="1">
    <location>
        <begin position="95"/>
        <end position="117"/>
    </location>
</feature>
<accession>A0ABN9Q3H9</accession>
<evidence type="ECO:0000313" key="3">
    <source>
        <dbReference type="Proteomes" id="UP001189429"/>
    </source>
</evidence>
<evidence type="ECO:0000256" key="1">
    <source>
        <dbReference type="SAM" id="MobiDB-lite"/>
    </source>
</evidence>
<feature type="compositionally biased region" description="Basic and acidic residues" evidence="1">
    <location>
        <begin position="98"/>
        <end position="110"/>
    </location>
</feature>
<organism evidence="2 3">
    <name type="scientific">Prorocentrum cordatum</name>
    <dbReference type="NCBI Taxonomy" id="2364126"/>
    <lineage>
        <taxon>Eukaryota</taxon>
        <taxon>Sar</taxon>
        <taxon>Alveolata</taxon>
        <taxon>Dinophyceae</taxon>
        <taxon>Prorocentrales</taxon>
        <taxon>Prorocentraceae</taxon>
        <taxon>Prorocentrum</taxon>
    </lineage>
</organism>
<feature type="region of interest" description="Disordered" evidence="1">
    <location>
        <begin position="50"/>
        <end position="78"/>
    </location>
</feature>
<proteinExistence type="predicted"/>
<dbReference type="EMBL" id="CAUYUJ010001803">
    <property type="protein sequence ID" value="CAK0797715.1"/>
    <property type="molecule type" value="Genomic_DNA"/>
</dbReference>
<comment type="caution">
    <text evidence="2">The sequence shown here is derived from an EMBL/GenBank/DDBJ whole genome shotgun (WGS) entry which is preliminary data.</text>
</comment>
<dbReference type="Proteomes" id="UP001189429">
    <property type="component" value="Unassembled WGS sequence"/>
</dbReference>
<keyword evidence="3" id="KW-1185">Reference proteome</keyword>
<protein>
    <submittedName>
        <fullName evidence="2">Uncharacterized protein</fullName>
    </submittedName>
</protein>
<gene>
    <name evidence="2" type="ORF">PCOR1329_LOCUS6718</name>
</gene>
<feature type="compositionally biased region" description="Basic and acidic residues" evidence="1">
    <location>
        <begin position="53"/>
        <end position="66"/>
    </location>
</feature>
<reference evidence="2" key="1">
    <citation type="submission" date="2023-10" db="EMBL/GenBank/DDBJ databases">
        <authorList>
            <person name="Chen Y."/>
            <person name="Shah S."/>
            <person name="Dougan E. K."/>
            <person name="Thang M."/>
            <person name="Chan C."/>
        </authorList>
    </citation>
    <scope>NUCLEOTIDE SEQUENCE [LARGE SCALE GENOMIC DNA]</scope>
</reference>
<name>A0ABN9Q3H9_9DINO</name>
<evidence type="ECO:0000313" key="2">
    <source>
        <dbReference type="EMBL" id="CAK0797715.1"/>
    </source>
</evidence>
<sequence length="141" mass="15899">MWQRQLGFWAAVLHALRRSRRRRRSSSRRERRRSSTSIRIVRPKCVFDVQAGDMDKDGPQELESHGTEMVASAPSMRGASAAAVEAELEISQKFPESGQRRSCAEGHELDWGGASSFDDEDEYRLPPTCSMCAGICNPVWK</sequence>